<reference evidence="1 2" key="1">
    <citation type="journal article" date="2019" name="Commun. Biol.">
        <title>The bagworm genome reveals a unique fibroin gene that provides high tensile strength.</title>
        <authorList>
            <person name="Kono N."/>
            <person name="Nakamura H."/>
            <person name="Ohtoshi R."/>
            <person name="Tomita M."/>
            <person name="Numata K."/>
            <person name="Arakawa K."/>
        </authorList>
    </citation>
    <scope>NUCLEOTIDE SEQUENCE [LARGE SCALE GENOMIC DNA]</scope>
</reference>
<dbReference type="EMBL" id="BGZK01000837">
    <property type="protein sequence ID" value="GBP62263.1"/>
    <property type="molecule type" value="Genomic_DNA"/>
</dbReference>
<dbReference type="AlphaFoldDB" id="A0A4C1XGF6"/>
<protein>
    <submittedName>
        <fullName evidence="1">Uncharacterized protein</fullName>
    </submittedName>
</protein>
<evidence type="ECO:0000313" key="1">
    <source>
        <dbReference type="EMBL" id="GBP62263.1"/>
    </source>
</evidence>
<evidence type="ECO:0000313" key="2">
    <source>
        <dbReference type="Proteomes" id="UP000299102"/>
    </source>
</evidence>
<dbReference type="Proteomes" id="UP000299102">
    <property type="component" value="Unassembled WGS sequence"/>
</dbReference>
<comment type="caution">
    <text evidence="1">The sequence shown here is derived from an EMBL/GenBank/DDBJ whole genome shotgun (WGS) entry which is preliminary data.</text>
</comment>
<name>A0A4C1XGF6_EUMVA</name>
<accession>A0A4C1XGF6</accession>
<keyword evidence="2" id="KW-1185">Reference proteome</keyword>
<proteinExistence type="predicted"/>
<sequence>MVKLKRYCLLISFTLSVFSLTFLVASAASSYWITATIEKSVASGGSPVTGSLHYGLYGGSLTLRGAGTTRHPLYTTALAWRTIKSKAFGLKSGDCARVCLRNGLNKNPNSVLKVTKCTLPMPLTAYLSDPNAGAVPS</sequence>
<organism evidence="1 2">
    <name type="scientific">Eumeta variegata</name>
    <name type="common">Bagworm moth</name>
    <name type="synonym">Eumeta japonica</name>
    <dbReference type="NCBI Taxonomy" id="151549"/>
    <lineage>
        <taxon>Eukaryota</taxon>
        <taxon>Metazoa</taxon>
        <taxon>Ecdysozoa</taxon>
        <taxon>Arthropoda</taxon>
        <taxon>Hexapoda</taxon>
        <taxon>Insecta</taxon>
        <taxon>Pterygota</taxon>
        <taxon>Neoptera</taxon>
        <taxon>Endopterygota</taxon>
        <taxon>Lepidoptera</taxon>
        <taxon>Glossata</taxon>
        <taxon>Ditrysia</taxon>
        <taxon>Tineoidea</taxon>
        <taxon>Psychidae</taxon>
        <taxon>Oiketicinae</taxon>
        <taxon>Eumeta</taxon>
    </lineage>
</organism>
<gene>
    <name evidence="1" type="ORF">EVAR_8601_1</name>
</gene>